<name>A0A1Q9EXZ3_SYMMI</name>
<feature type="region of interest" description="Disordered" evidence="1">
    <location>
        <begin position="532"/>
        <end position="584"/>
    </location>
</feature>
<sequence length="584" mass="65823">MQHCFVMVLLVQSGLASEAGGPEAGRLVAVCVAGAIQSGDQVFHSDWVSLRSLHGVSVLHLLDRFVLEPLGADVLFFLSHPPGYVPSADFQAYIASSPRVRLVKLDNQTGSAGWLGLLHRGHAENKSYLPYLWQGRAKRGRPFKNQPMNRQWAHCMQALRDIEGNRGFQYDYVGFTRVDHAWTASHPSVTLLDASRCPGLPTVWSLDSHEYSGINDRYLIMERAGAPVMEAFVETLNSWKLLEEVNRFARLRTSPAASQPLNYERFLLQMLRSAGLCIRYMTSVADHLAWPDRLSFLFAQVWHQGGTWEVSQEPYLRVTGCEHVPAYCCRPDLLEFGGDLWCLHGLWRRHGKCRRQRGKLGLPKYPGDYVHERERIVDTHCSGAQNFVRTCCQQPQHVSLKLRPSEQQLRSWRELASKDAEGLEDRWHCLHARDREWRALRPPWQLIGLAQCYDLGLGKAKPKVAPKAASAVPKPRARRIQEASTQTDAPPVPAEPRLPSLLFRKTLSSKTNPDDDEHPMPMRLCISRASMSGKTNPLEEDGSPMPFQLQVQKHDSGGSGSDATPQVPEERRCEAWSGEDHGTK</sequence>
<keyword evidence="4" id="KW-1185">Reference proteome</keyword>
<accession>A0A1Q9EXZ3</accession>
<evidence type="ECO:0000256" key="2">
    <source>
        <dbReference type="SAM" id="SignalP"/>
    </source>
</evidence>
<organism evidence="3 4">
    <name type="scientific">Symbiodinium microadriaticum</name>
    <name type="common">Dinoflagellate</name>
    <name type="synonym">Zooxanthella microadriatica</name>
    <dbReference type="NCBI Taxonomy" id="2951"/>
    <lineage>
        <taxon>Eukaryota</taxon>
        <taxon>Sar</taxon>
        <taxon>Alveolata</taxon>
        <taxon>Dinophyceae</taxon>
        <taxon>Suessiales</taxon>
        <taxon>Symbiodiniaceae</taxon>
        <taxon>Symbiodinium</taxon>
    </lineage>
</organism>
<gene>
    <name evidence="3" type="ORF">AK812_SmicGene3764</name>
</gene>
<evidence type="ECO:0000256" key="1">
    <source>
        <dbReference type="SAM" id="MobiDB-lite"/>
    </source>
</evidence>
<feature type="chain" id="PRO_5012209550" description="Nucleotide-diphospho-sugar transferase domain-containing protein" evidence="2">
    <location>
        <begin position="17"/>
        <end position="584"/>
    </location>
</feature>
<keyword evidence="2" id="KW-0732">Signal</keyword>
<evidence type="ECO:0000313" key="3">
    <source>
        <dbReference type="EMBL" id="OLQ12314.1"/>
    </source>
</evidence>
<dbReference type="Proteomes" id="UP000186817">
    <property type="component" value="Unassembled WGS sequence"/>
</dbReference>
<comment type="caution">
    <text evidence="3">The sequence shown here is derived from an EMBL/GenBank/DDBJ whole genome shotgun (WGS) entry which is preliminary data.</text>
</comment>
<reference evidence="3 4" key="1">
    <citation type="submission" date="2016-02" db="EMBL/GenBank/DDBJ databases">
        <title>Genome analysis of coral dinoflagellate symbionts highlights evolutionary adaptations to a symbiotic lifestyle.</title>
        <authorList>
            <person name="Aranda M."/>
            <person name="Li Y."/>
            <person name="Liew Y.J."/>
            <person name="Baumgarten S."/>
            <person name="Simakov O."/>
            <person name="Wilson M."/>
            <person name="Piel J."/>
            <person name="Ashoor H."/>
            <person name="Bougouffa S."/>
            <person name="Bajic V.B."/>
            <person name="Ryu T."/>
            <person name="Ravasi T."/>
            <person name="Bayer T."/>
            <person name="Micklem G."/>
            <person name="Kim H."/>
            <person name="Bhak J."/>
            <person name="Lajeunesse T.C."/>
            <person name="Voolstra C.R."/>
        </authorList>
    </citation>
    <scope>NUCLEOTIDE SEQUENCE [LARGE SCALE GENOMIC DNA]</scope>
    <source>
        <strain evidence="3 4">CCMP2467</strain>
    </source>
</reference>
<feature type="signal peptide" evidence="2">
    <location>
        <begin position="1"/>
        <end position="16"/>
    </location>
</feature>
<evidence type="ECO:0008006" key="5">
    <source>
        <dbReference type="Google" id="ProtNLM"/>
    </source>
</evidence>
<protein>
    <recommendedName>
        <fullName evidence="5">Nucleotide-diphospho-sugar transferase domain-containing protein</fullName>
    </recommendedName>
</protein>
<feature type="compositionally biased region" description="Basic and acidic residues" evidence="1">
    <location>
        <begin position="568"/>
        <end position="584"/>
    </location>
</feature>
<proteinExistence type="predicted"/>
<dbReference type="EMBL" id="LSRX01000045">
    <property type="protein sequence ID" value="OLQ12314.1"/>
    <property type="molecule type" value="Genomic_DNA"/>
</dbReference>
<feature type="compositionally biased region" description="Low complexity" evidence="1">
    <location>
        <begin position="464"/>
        <end position="474"/>
    </location>
</feature>
<dbReference type="OrthoDB" id="408902at2759"/>
<dbReference type="AlphaFoldDB" id="A0A1Q9EXZ3"/>
<evidence type="ECO:0000313" key="4">
    <source>
        <dbReference type="Proteomes" id="UP000186817"/>
    </source>
</evidence>
<feature type="region of interest" description="Disordered" evidence="1">
    <location>
        <begin position="464"/>
        <end position="500"/>
    </location>
</feature>